<accession>C5L6J4</accession>
<dbReference type="GeneID" id="9042370"/>
<dbReference type="Proteomes" id="UP000007800">
    <property type="component" value="Unassembled WGS sequence"/>
</dbReference>
<proteinExistence type="predicted"/>
<gene>
    <name evidence="2" type="ORF">Pmar_PMAR024060</name>
</gene>
<dbReference type="InParanoid" id="C5L6J4"/>
<protein>
    <submittedName>
        <fullName evidence="2">Uncharacterized protein</fullName>
    </submittedName>
</protein>
<dbReference type="EMBL" id="GG679769">
    <property type="protein sequence ID" value="EER07655.1"/>
    <property type="molecule type" value="Genomic_DNA"/>
</dbReference>
<dbReference type="RefSeq" id="XP_002775839.1">
    <property type="nucleotide sequence ID" value="XM_002775793.1"/>
</dbReference>
<dbReference type="OrthoDB" id="10479819at2759"/>
<keyword evidence="3" id="KW-1185">Reference proteome</keyword>
<reference evidence="2 3" key="1">
    <citation type="submission" date="2008-07" db="EMBL/GenBank/DDBJ databases">
        <authorList>
            <person name="El-Sayed N."/>
            <person name="Caler E."/>
            <person name="Inman J."/>
            <person name="Amedeo P."/>
            <person name="Hass B."/>
            <person name="Wortman J."/>
        </authorList>
    </citation>
    <scope>NUCLEOTIDE SEQUENCE [LARGE SCALE GENOMIC DNA]</scope>
    <source>
        <strain evidence="3">ATCC 50983 / TXsc</strain>
    </source>
</reference>
<evidence type="ECO:0000313" key="2">
    <source>
        <dbReference type="EMBL" id="EER07655.1"/>
    </source>
</evidence>
<organism evidence="3">
    <name type="scientific">Perkinsus marinus (strain ATCC 50983 / TXsc)</name>
    <dbReference type="NCBI Taxonomy" id="423536"/>
    <lineage>
        <taxon>Eukaryota</taxon>
        <taxon>Sar</taxon>
        <taxon>Alveolata</taxon>
        <taxon>Perkinsozoa</taxon>
        <taxon>Perkinsea</taxon>
        <taxon>Perkinsida</taxon>
        <taxon>Perkinsidae</taxon>
        <taxon>Perkinsus</taxon>
    </lineage>
</organism>
<sequence>MVQRPPAPPPPTTREVSPTESDREEEALPNHEEELLELRKDVMVAIEKLYESNDVMAEEIRSASSEDLTEARELYSYIEENMDVLERKFRTLRAINRKLGLPEEEGCCGQPKIKLPLGPKGSESAKTRNLNANSRRTAVKAFLDNLQEHLVEGALSSRWSPRDAAVLVGAVAKITKDGRGYEDLTKFIGEPIEFATVASGFSRLPMGCGRKVMREMARVLPDRLAEFGEQELCNTVQAYARLEILGGADENEEANVTYRVELDRWDLFEATKC</sequence>
<name>C5L6J4_PERM5</name>
<feature type="compositionally biased region" description="Pro residues" evidence="1">
    <location>
        <begin position="1"/>
        <end position="12"/>
    </location>
</feature>
<evidence type="ECO:0000256" key="1">
    <source>
        <dbReference type="SAM" id="MobiDB-lite"/>
    </source>
</evidence>
<evidence type="ECO:0000313" key="3">
    <source>
        <dbReference type="Proteomes" id="UP000007800"/>
    </source>
</evidence>
<dbReference type="AlphaFoldDB" id="C5L6J4"/>
<feature type="region of interest" description="Disordered" evidence="1">
    <location>
        <begin position="1"/>
        <end position="30"/>
    </location>
</feature>